<dbReference type="EMBL" id="CAJOBR010002315">
    <property type="protein sequence ID" value="CAF4672986.1"/>
    <property type="molecule type" value="Genomic_DNA"/>
</dbReference>
<evidence type="ECO:0000313" key="4">
    <source>
        <dbReference type="EMBL" id="CAF4513261.1"/>
    </source>
</evidence>
<sequence length="347" mass="37858">MTKASTRHTADLIRVTLFGQQDFFRPKCYSNVNKKTKIVETTSHKSLSQYGDSTDSRGHYSKNESFTTPLSKIGQSNRIKPIVVSHVSAAENGSCPTSELPCVSQGTTPSYSAIMSHYVANSEGGVKVLSQQRIQPPAYTKQTKSMIVADQNSEYGLEHDKLRCSMSYVHSLLQQPRQALQVDTNILIVLFHQPIILQIATTSNTTTSISMEALSINATVTASNFGSFAGSDAAQGDALVDRSTTGYYNSGNFAPQYVQLQLSGTYTVCEVYLNVVQTPNGVTQNQLSVGLTVASLQLVTTMNGYTSNGQWLNTSYNPCLTGVTFLRLTTTSSPSWPAWAKFLVYGY</sequence>
<organism evidence="3 6">
    <name type="scientific">Rotaria socialis</name>
    <dbReference type="NCBI Taxonomy" id="392032"/>
    <lineage>
        <taxon>Eukaryota</taxon>
        <taxon>Metazoa</taxon>
        <taxon>Spiralia</taxon>
        <taxon>Gnathifera</taxon>
        <taxon>Rotifera</taxon>
        <taxon>Eurotatoria</taxon>
        <taxon>Bdelloidea</taxon>
        <taxon>Philodinida</taxon>
        <taxon>Philodinidae</taxon>
        <taxon>Rotaria</taxon>
    </lineage>
</organism>
<dbReference type="EMBL" id="CAJOBO010002727">
    <property type="protein sequence ID" value="CAF4465381.1"/>
    <property type="molecule type" value="Genomic_DNA"/>
</dbReference>
<feature type="region of interest" description="Disordered" evidence="1">
    <location>
        <begin position="47"/>
        <end position="69"/>
    </location>
</feature>
<name>A0A820TGB4_9BILA</name>
<dbReference type="AlphaFoldDB" id="A0A820TGB4"/>
<dbReference type="Gene3D" id="2.60.120.260">
    <property type="entry name" value="Galactose-binding domain-like"/>
    <property type="match status" value="1"/>
</dbReference>
<dbReference type="EMBL" id="CAJOBP010002937">
    <property type="protein sequence ID" value="CAF4381794.1"/>
    <property type="molecule type" value="Genomic_DNA"/>
</dbReference>
<proteinExistence type="predicted"/>
<dbReference type="Proteomes" id="UP000663873">
    <property type="component" value="Unassembled WGS sequence"/>
</dbReference>
<keyword evidence="7" id="KW-1185">Reference proteome</keyword>
<comment type="caution">
    <text evidence="3">The sequence shown here is derived from an EMBL/GenBank/DDBJ whole genome shotgun (WGS) entry which is preliminary data.</text>
</comment>
<dbReference type="EMBL" id="CAJOBQ010001753">
    <property type="protein sequence ID" value="CAF4513261.1"/>
    <property type="molecule type" value="Genomic_DNA"/>
</dbReference>
<dbReference type="Proteomes" id="UP000663851">
    <property type="component" value="Unassembled WGS sequence"/>
</dbReference>
<dbReference type="InterPro" id="IPR008979">
    <property type="entry name" value="Galactose-bd-like_sf"/>
</dbReference>
<dbReference type="Proteomes" id="UP000663848">
    <property type="component" value="Unassembled WGS sequence"/>
</dbReference>
<gene>
    <name evidence="3" type="ORF">HFQ381_LOCUS25002</name>
    <name evidence="5" type="ORF">QYT958_LOCUS16169</name>
    <name evidence="4" type="ORF">TSG867_LOCUS22022</name>
    <name evidence="2" type="ORF">UJA718_LOCUS17809</name>
</gene>
<dbReference type="Proteomes" id="UP000663862">
    <property type="component" value="Unassembled WGS sequence"/>
</dbReference>
<dbReference type="SUPFAM" id="SSF49785">
    <property type="entry name" value="Galactose-binding domain-like"/>
    <property type="match status" value="1"/>
</dbReference>
<evidence type="ECO:0000313" key="3">
    <source>
        <dbReference type="EMBL" id="CAF4465381.1"/>
    </source>
</evidence>
<protein>
    <submittedName>
        <fullName evidence="3">Uncharacterized protein</fullName>
    </submittedName>
</protein>
<evidence type="ECO:0000313" key="7">
    <source>
        <dbReference type="Proteomes" id="UP000663873"/>
    </source>
</evidence>
<accession>A0A820TGB4</accession>
<evidence type="ECO:0000256" key="1">
    <source>
        <dbReference type="SAM" id="MobiDB-lite"/>
    </source>
</evidence>
<evidence type="ECO:0000313" key="6">
    <source>
        <dbReference type="Proteomes" id="UP000663851"/>
    </source>
</evidence>
<reference evidence="3" key="1">
    <citation type="submission" date="2021-02" db="EMBL/GenBank/DDBJ databases">
        <authorList>
            <person name="Nowell W R."/>
        </authorList>
    </citation>
    <scope>NUCLEOTIDE SEQUENCE</scope>
</reference>
<evidence type="ECO:0000313" key="5">
    <source>
        <dbReference type="EMBL" id="CAF4672986.1"/>
    </source>
</evidence>
<evidence type="ECO:0000313" key="2">
    <source>
        <dbReference type="EMBL" id="CAF4381794.1"/>
    </source>
</evidence>